<dbReference type="EMBL" id="NQKI01000026">
    <property type="protein sequence ID" value="OZY58501.1"/>
    <property type="molecule type" value="Genomic_DNA"/>
</dbReference>
<organism evidence="1 2">
    <name type="scientific">Pseudomonas lundensis</name>
    <dbReference type="NCBI Taxonomy" id="86185"/>
    <lineage>
        <taxon>Bacteria</taxon>
        <taxon>Pseudomonadati</taxon>
        <taxon>Pseudomonadota</taxon>
        <taxon>Gammaproteobacteria</taxon>
        <taxon>Pseudomonadales</taxon>
        <taxon>Pseudomonadaceae</taxon>
        <taxon>Pseudomonas</taxon>
    </lineage>
</organism>
<accession>A0A266N7L1</accession>
<name>A0A266N7L1_9PSED</name>
<dbReference type="Proteomes" id="UP000215788">
    <property type="component" value="Unassembled WGS sequence"/>
</dbReference>
<evidence type="ECO:0000313" key="2">
    <source>
        <dbReference type="Proteomes" id="UP000215788"/>
    </source>
</evidence>
<dbReference type="OrthoDB" id="7002555at2"/>
<sequence>MSTEIIDLVEARTMADEIRRLHEHLDVLMREAGGRKSFSPNEIASLQSRLKSIKEEIKTAAKHGTMSRRKQAQTRLEEMYFGPGLRAASANFRLAVNANPASDKWVRELYDPAGDLSYTLHNLEAHILEEEQSKT</sequence>
<dbReference type="AlphaFoldDB" id="A0A266N7L1"/>
<proteinExistence type="predicted"/>
<dbReference type="RefSeq" id="WP_094994326.1">
    <property type="nucleotide sequence ID" value="NZ_NQKI01000026.1"/>
</dbReference>
<reference evidence="1 2" key="1">
    <citation type="submission" date="2017-08" db="EMBL/GenBank/DDBJ databases">
        <title>Genomic and metabolic characterisation of spoilage-associated Pseudomonas species.</title>
        <authorList>
            <person name="Stanborough T."/>
            <person name="Fegan N."/>
            <person name="Powell S.M."/>
            <person name="Singh T."/>
            <person name="Tamplin M.L."/>
            <person name="Chandry P.S."/>
        </authorList>
    </citation>
    <scope>NUCLEOTIDE SEQUENCE [LARGE SCALE GENOMIC DNA]</scope>
    <source>
        <strain evidence="1 2">L1802</strain>
    </source>
</reference>
<evidence type="ECO:0000313" key="1">
    <source>
        <dbReference type="EMBL" id="OZY58501.1"/>
    </source>
</evidence>
<comment type="caution">
    <text evidence="1">The sequence shown here is derived from an EMBL/GenBank/DDBJ whole genome shotgun (WGS) entry which is preliminary data.</text>
</comment>
<protein>
    <submittedName>
        <fullName evidence="1">Uncharacterized protein</fullName>
    </submittedName>
</protein>
<gene>
    <name evidence="1" type="ORF">CJF39_16185</name>
</gene>